<organism evidence="3 4">
    <name type="scientific">Rubripirellula tenax</name>
    <dbReference type="NCBI Taxonomy" id="2528015"/>
    <lineage>
        <taxon>Bacteria</taxon>
        <taxon>Pseudomonadati</taxon>
        <taxon>Planctomycetota</taxon>
        <taxon>Planctomycetia</taxon>
        <taxon>Pirellulales</taxon>
        <taxon>Pirellulaceae</taxon>
        <taxon>Rubripirellula</taxon>
    </lineage>
</organism>
<feature type="signal peptide" evidence="2">
    <location>
        <begin position="1"/>
        <end position="19"/>
    </location>
</feature>
<keyword evidence="4" id="KW-1185">Reference proteome</keyword>
<proteinExistence type="predicted"/>
<protein>
    <submittedName>
        <fullName evidence="3">Uncharacterized protein</fullName>
    </submittedName>
</protein>
<evidence type="ECO:0000313" key="3">
    <source>
        <dbReference type="EMBL" id="TWU60241.1"/>
    </source>
</evidence>
<dbReference type="AlphaFoldDB" id="A0A5C6FFG0"/>
<keyword evidence="2" id="KW-0732">Signal</keyword>
<dbReference type="Proteomes" id="UP000318288">
    <property type="component" value="Unassembled WGS sequence"/>
</dbReference>
<feature type="transmembrane region" description="Helical" evidence="1">
    <location>
        <begin position="527"/>
        <end position="548"/>
    </location>
</feature>
<evidence type="ECO:0000256" key="2">
    <source>
        <dbReference type="SAM" id="SignalP"/>
    </source>
</evidence>
<comment type="caution">
    <text evidence="3">The sequence shown here is derived from an EMBL/GenBank/DDBJ whole genome shotgun (WGS) entry which is preliminary data.</text>
</comment>
<keyword evidence="1" id="KW-0812">Transmembrane</keyword>
<reference evidence="3 4" key="1">
    <citation type="submission" date="2019-02" db="EMBL/GenBank/DDBJ databases">
        <title>Deep-cultivation of Planctomycetes and their phenomic and genomic characterization uncovers novel biology.</title>
        <authorList>
            <person name="Wiegand S."/>
            <person name="Jogler M."/>
            <person name="Boedeker C."/>
            <person name="Pinto D."/>
            <person name="Vollmers J."/>
            <person name="Rivas-Marin E."/>
            <person name="Kohn T."/>
            <person name="Peeters S.H."/>
            <person name="Heuer A."/>
            <person name="Rast P."/>
            <person name="Oberbeckmann S."/>
            <person name="Bunk B."/>
            <person name="Jeske O."/>
            <person name="Meyerdierks A."/>
            <person name="Storesund J.E."/>
            <person name="Kallscheuer N."/>
            <person name="Luecker S."/>
            <person name="Lage O.M."/>
            <person name="Pohl T."/>
            <person name="Merkel B.J."/>
            <person name="Hornburger P."/>
            <person name="Mueller R.-W."/>
            <person name="Bruemmer F."/>
            <person name="Labrenz M."/>
            <person name="Spormann A.M."/>
            <person name="Op Den Camp H."/>
            <person name="Overmann J."/>
            <person name="Amann R."/>
            <person name="Jetten M.S.M."/>
            <person name="Mascher T."/>
            <person name="Medema M.H."/>
            <person name="Devos D.P."/>
            <person name="Kaster A.-K."/>
            <person name="Ovreas L."/>
            <person name="Rohde M."/>
            <person name="Galperin M.Y."/>
            <person name="Jogler C."/>
        </authorList>
    </citation>
    <scope>NUCLEOTIDE SEQUENCE [LARGE SCALE GENOMIC DNA]</scope>
    <source>
        <strain evidence="3 4">Poly51</strain>
    </source>
</reference>
<dbReference type="RefSeq" id="WP_146453897.1">
    <property type="nucleotide sequence ID" value="NZ_SJPW01000001.1"/>
</dbReference>
<accession>A0A5C6FFG0</accession>
<dbReference type="OrthoDB" id="269524at2"/>
<feature type="transmembrane region" description="Helical" evidence="1">
    <location>
        <begin position="496"/>
        <end position="515"/>
    </location>
</feature>
<dbReference type="PROSITE" id="PS51257">
    <property type="entry name" value="PROKAR_LIPOPROTEIN"/>
    <property type="match status" value="1"/>
</dbReference>
<evidence type="ECO:0000256" key="1">
    <source>
        <dbReference type="SAM" id="Phobius"/>
    </source>
</evidence>
<sequence precursor="true">MTRLLANTPIALAMLFASCIGSCIVANRGRADSILGEQLSTFTIPSPGAKVLGFRCDVTVGNVMSAGYVPVEISLRGVGVFPADRRLTVRIQTQPEGQAPPRNGLTINLPIVATQGSSVVTVNRYVPKWSAGVSWNVSIWEDGRPLPEYEANIGNRLPANGFRFRQLLPDETDFNSVLVIKDDVATVDTLPEMQSMLNDFSFAYGRSSPVPTKAEDPTFYENMLRSNWMSAIGQSELPTDWRGYNNHDAVLLDPVAIEQVRSNPAGLAALRDFVLVGGIVVVYEAGEPNETLKSLDFAWTDDAAARQQIGPMVAQLEAMQKSEDKEAREELAAIKSHIQEIQEAEKSGSKKIATESPQPGALPTAAQPNGLMYGTAVDGEAAVTIYGELEYWFPTDLENAIEYRDRAEKELAEMRRSSPINLSMPSPDVFMQPVGAGMVIGTTAGINEPDDQSKWSVVHGLFGYRISPMLRRGIDPMIGDRRFDRWLIPGVAQPPVYTFMALLVGFVVLVGPVAYRKTSKSGRSYLMFAIAPLLAMLTTTAMFAYGIVSDGFGTSTRIRQLTFIDGGSGDGAERVRATYFAGIRPSDGIQFPAIAEVMQYPEGSTDSWQDRFFESPSIIGAISIDEEIQRFDSSFLPSRQQCQFILHLPRRGVGHVELVAATEGTPDKIKSTFDFPLRSIVLRNRDGGYWTADAVGPRATIDAKPVASKVATKLMGRMYSEYRPISVTKQAGNRQNYSNAIFDLVLDTNRLIDSQNVMTDGSFELVLQQRLQSDGDIPAGYFIATAEPSGDVICIDEVDTVDSVRYLFGTLP</sequence>
<gene>
    <name evidence="3" type="ORF">Poly51_05160</name>
</gene>
<feature type="chain" id="PRO_5022837929" evidence="2">
    <location>
        <begin position="20"/>
        <end position="812"/>
    </location>
</feature>
<name>A0A5C6FFG0_9BACT</name>
<keyword evidence="1" id="KW-0472">Membrane</keyword>
<keyword evidence="1" id="KW-1133">Transmembrane helix</keyword>
<dbReference type="EMBL" id="SJPW01000001">
    <property type="protein sequence ID" value="TWU60241.1"/>
    <property type="molecule type" value="Genomic_DNA"/>
</dbReference>
<evidence type="ECO:0000313" key="4">
    <source>
        <dbReference type="Proteomes" id="UP000318288"/>
    </source>
</evidence>